<evidence type="ECO:0000256" key="1">
    <source>
        <dbReference type="SAM" id="Phobius"/>
    </source>
</evidence>
<dbReference type="Proteomes" id="UP000217790">
    <property type="component" value="Unassembled WGS sequence"/>
</dbReference>
<keyword evidence="3" id="KW-1185">Reference proteome</keyword>
<keyword evidence="1" id="KW-1133">Transmembrane helix</keyword>
<dbReference type="EMBL" id="KZ293689">
    <property type="protein sequence ID" value="PBK85710.1"/>
    <property type="molecule type" value="Genomic_DNA"/>
</dbReference>
<proteinExistence type="predicted"/>
<dbReference type="InParanoid" id="A0A2H3CV47"/>
<reference evidence="3" key="1">
    <citation type="journal article" date="2017" name="Nat. Ecol. Evol.">
        <title>Genome expansion and lineage-specific genetic innovations in the forest pathogenic fungi Armillaria.</title>
        <authorList>
            <person name="Sipos G."/>
            <person name="Prasanna A.N."/>
            <person name="Walter M.C."/>
            <person name="O'Connor E."/>
            <person name="Balint B."/>
            <person name="Krizsan K."/>
            <person name="Kiss B."/>
            <person name="Hess J."/>
            <person name="Varga T."/>
            <person name="Slot J."/>
            <person name="Riley R."/>
            <person name="Boka B."/>
            <person name="Rigling D."/>
            <person name="Barry K."/>
            <person name="Lee J."/>
            <person name="Mihaltcheva S."/>
            <person name="LaButti K."/>
            <person name="Lipzen A."/>
            <person name="Waldron R."/>
            <person name="Moloney N.M."/>
            <person name="Sperisen C."/>
            <person name="Kredics L."/>
            <person name="Vagvoelgyi C."/>
            <person name="Patrignani A."/>
            <person name="Fitzpatrick D."/>
            <person name="Nagy I."/>
            <person name="Doyle S."/>
            <person name="Anderson J.B."/>
            <person name="Grigoriev I.V."/>
            <person name="Gueldener U."/>
            <person name="Muensterkoetter M."/>
            <person name="Nagy L.G."/>
        </authorList>
    </citation>
    <scope>NUCLEOTIDE SEQUENCE [LARGE SCALE GENOMIC DNA]</scope>
    <source>
        <strain evidence="3">Ar21-2</strain>
    </source>
</reference>
<accession>A0A2H3CV47</accession>
<protein>
    <submittedName>
        <fullName evidence="2">Uncharacterized protein</fullName>
    </submittedName>
</protein>
<name>A0A2H3CV47_ARMGA</name>
<feature type="transmembrane region" description="Helical" evidence="1">
    <location>
        <begin position="26"/>
        <end position="47"/>
    </location>
</feature>
<sequence>MLERWELTMSLKSLVVSRIPSHIKGVLNATALGLLETLTICLCLMYMSWFRRHWLDIATGMAASTCKVYIPSVLCFVPYF</sequence>
<organism evidence="2 3">
    <name type="scientific">Armillaria gallica</name>
    <name type="common">Bulbous honey fungus</name>
    <name type="synonym">Armillaria bulbosa</name>
    <dbReference type="NCBI Taxonomy" id="47427"/>
    <lineage>
        <taxon>Eukaryota</taxon>
        <taxon>Fungi</taxon>
        <taxon>Dikarya</taxon>
        <taxon>Basidiomycota</taxon>
        <taxon>Agaricomycotina</taxon>
        <taxon>Agaricomycetes</taxon>
        <taxon>Agaricomycetidae</taxon>
        <taxon>Agaricales</taxon>
        <taxon>Marasmiineae</taxon>
        <taxon>Physalacriaceae</taxon>
        <taxon>Armillaria</taxon>
    </lineage>
</organism>
<evidence type="ECO:0000313" key="3">
    <source>
        <dbReference type="Proteomes" id="UP000217790"/>
    </source>
</evidence>
<evidence type="ECO:0000313" key="2">
    <source>
        <dbReference type="EMBL" id="PBK85710.1"/>
    </source>
</evidence>
<keyword evidence="1" id="KW-0472">Membrane</keyword>
<gene>
    <name evidence="2" type="ORF">ARMGADRAFT_551496</name>
</gene>
<keyword evidence="1" id="KW-0812">Transmembrane</keyword>
<dbReference type="AlphaFoldDB" id="A0A2H3CV47"/>